<evidence type="ECO:0000313" key="3">
    <source>
        <dbReference type="Proteomes" id="UP000275727"/>
    </source>
</evidence>
<evidence type="ECO:0000313" key="2">
    <source>
        <dbReference type="EMBL" id="RKS90646.1"/>
    </source>
</evidence>
<dbReference type="Proteomes" id="UP000275727">
    <property type="component" value="Chromosome"/>
</dbReference>
<name>A0AAD1D4D5_SPHMI</name>
<accession>A0AAD1D4D5</accession>
<dbReference type="EMBL" id="AP018711">
    <property type="protein sequence ID" value="BBE33560.1"/>
    <property type="molecule type" value="Genomic_DNA"/>
</dbReference>
<dbReference type="RefSeq" id="WP_121047172.1">
    <property type="nucleotide sequence ID" value="NZ_AP018711.1"/>
</dbReference>
<keyword evidence="4" id="KW-1185">Reference proteome</keyword>
<dbReference type="EMBL" id="RBWX01000007">
    <property type="protein sequence ID" value="RKS90646.1"/>
    <property type="molecule type" value="Genomic_DNA"/>
</dbReference>
<gene>
    <name evidence="2" type="ORF">DFR51_0185</name>
    <name evidence="1" type="ORF">SmB9_12180</name>
</gene>
<sequence>MTLNEPRLFADDAAVRRIGEGLLAHTLPRDAWTHEAHLAACLWLVRERPDIELTRELPGIIAGYNVAVGGVNDDTQGYHETITQLYVAGVRVFAARHAALGLAEAVNALLAAPEGRRDWPLGFYSRDRLFSAEARRNFVTPDLAPLPTVA</sequence>
<evidence type="ECO:0000313" key="4">
    <source>
        <dbReference type="Proteomes" id="UP000276029"/>
    </source>
</evidence>
<dbReference type="KEGG" id="smic:SmB9_12180"/>
<reference evidence="1 3" key="1">
    <citation type="submission" date="2018-06" db="EMBL/GenBank/DDBJ databases">
        <title>Complete Genome Sequence of the Microcystin-Degrading Bacterium Sphingosinicella microcystinivorans Strain B-9.</title>
        <authorList>
            <person name="Jin H."/>
            <person name="Nishizawa T."/>
            <person name="Guo Y."/>
            <person name="Nishizawa A."/>
            <person name="Park H."/>
            <person name="Kato H."/>
            <person name="Tsuji K."/>
            <person name="Harada K."/>
        </authorList>
    </citation>
    <scope>NUCLEOTIDE SEQUENCE [LARGE SCALE GENOMIC DNA]</scope>
    <source>
        <strain evidence="1 3">B9</strain>
    </source>
</reference>
<protein>
    <submittedName>
        <fullName evidence="1">Uncharacterized protein</fullName>
    </submittedName>
</protein>
<organism evidence="1 3">
    <name type="scientific">Sphingosinicella microcystinivorans</name>
    <dbReference type="NCBI Taxonomy" id="335406"/>
    <lineage>
        <taxon>Bacteria</taxon>
        <taxon>Pseudomonadati</taxon>
        <taxon>Pseudomonadota</taxon>
        <taxon>Alphaproteobacteria</taxon>
        <taxon>Sphingomonadales</taxon>
        <taxon>Sphingosinicellaceae</taxon>
        <taxon>Sphingosinicella</taxon>
    </lineage>
</organism>
<proteinExistence type="predicted"/>
<dbReference type="AlphaFoldDB" id="A0AAD1D4D5"/>
<evidence type="ECO:0000313" key="1">
    <source>
        <dbReference type="EMBL" id="BBE33560.1"/>
    </source>
</evidence>
<reference evidence="2 4" key="2">
    <citation type="submission" date="2018-10" db="EMBL/GenBank/DDBJ databases">
        <title>Genomic Encyclopedia of Type Strains, Phase IV (KMG-IV): sequencing the most valuable type-strain genomes for metagenomic binning, comparative biology and taxonomic classification.</title>
        <authorList>
            <person name="Goeker M."/>
        </authorList>
    </citation>
    <scope>NUCLEOTIDE SEQUENCE [LARGE SCALE GENOMIC DNA]</scope>
    <source>
        <strain evidence="2 4">DSM 19791</strain>
    </source>
</reference>
<dbReference type="Proteomes" id="UP000276029">
    <property type="component" value="Unassembled WGS sequence"/>
</dbReference>